<accession>A0ABW3YXU0</accession>
<keyword evidence="3" id="KW-1185">Reference proteome</keyword>
<dbReference type="RefSeq" id="WP_374838950.1">
    <property type="nucleotide sequence ID" value="NZ_JBHEEW010000008.1"/>
</dbReference>
<dbReference type="EMBL" id="JBHTNF010000006">
    <property type="protein sequence ID" value="MFD1328733.1"/>
    <property type="molecule type" value="Genomic_DNA"/>
</dbReference>
<reference evidence="3" key="1">
    <citation type="journal article" date="2019" name="Int. J. Syst. Evol. Microbiol.">
        <title>The Global Catalogue of Microorganisms (GCM) 10K type strain sequencing project: providing services to taxonomists for standard genome sequencing and annotation.</title>
        <authorList>
            <consortium name="The Broad Institute Genomics Platform"/>
            <consortium name="The Broad Institute Genome Sequencing Center for Infectious Disease"/>
            <person name="Wu L."/>
            <person name="Ma J."/>
        </authorList>
    </citation>
    <scope>NUCLEOTIDE SEQUENCE [LARGE SCALE GENOMIC DNA]</scope>
    <source>
        <strain evidence="3">CCUG 55609</strain>
    </source>
</reference>
<feature type="region of interest" description="Disordered" evidence="1">
    <location>
        <begin position="71"/>
        <end position="96"/>
    </location>
</feature>
<evidence type="ECO:0000313" key="2">
    <source>
        <dbReference type="EMBL" id="MFD1328733.1"/>
    </source>
</evidence>
<evidence type="ECO:0000313" key="3">
    <source>
        <dbReference type="Proteomes" id="UP001597173"/>
    </source>
</evidence>
<gene>
    <name evidence="2" type="ORF">ACFQ33_12620</name>
</gene>
<feature type="compositionally biased region" description="Acidic residues" evidence="1">
    <location>
        <begin position="75"/>
        <end position="96"/>
    </location>
</feature>
<sequence length="96" mass="10282">MNDNITMTAASLATFLDRIGLPPVARTRIVEIDRILADEIASGDPDADGCAALAVEAADLISYANPPVFDWKGWDDDDDPGDVDGLDSDAMEWGEE</sequence>
<evidence type="ECO:0000256" key="1">
    <source>
        <dbReference type="SAM" id="MobiDB-lite"/>
    </source>
</evidence>
<protein>
    <submittedName>
        <fullName evidence="2">Uncharacterized protein</fullName>
    </submittedName>
</protein>
<name>A0ABW3YXU0_MYCRA</name>
<organism evidence="2 3">
    <name type="scientific">Mycoplana ramosa</name>
    <name type="common">Mycoplana bullata</name>
    <dbReference type="NCBI Taxonomy" id="40837"/>
    <lineage>
        <taxon>Bacteria</taxon>
        <taxon>Pseudomonadati</taxon>
        <taxon>Pseudomonadota</taxon>
        <taxon>Alphaproteobacteria</taxon>
        <taxon>Hyphomicrobiales</taxon>
        <taxon>Rhizobiaceae</taxon>
        <taxon>Mycoplana</taxon>
    </lineage>
</organism>
<comment type="caution">
    <text evidence="2">The sequence shown here is derived from an EMBL/GenBank/DDBJ whole genome shotgun (WGS) entry which is preliminary data.</text>
</comment>
<dbReference type="Proteomes" id="UP001597173">
    <property type="component" value="Unassembled WGS sequence"/>
</dbReference>
<proteinExistence type="predicted"/>